<dbReference type="PANTHER" id="PTHR44051:SF8">
    <property type="entry name" value="GLUTATHIONE S-TRANSFERASE GSTA"/>
    <property type="match status" value="1"/>
</dbReference>
<keyword evidence="4" id="KW-1185">Reference proteome</keyword>
<evidence type="ECO:0000313" key="3">
    <source>
        <dbReference type="EMBL" id="MBR1137932.1"/>
    </source>
</evidence>
<dbReference type="InterPro" id="IPR036249">
    <property type="entry name" value="Thioredoxin-like_sf"/>
</dbReference>
<dbReference type="SUPFAM" id="SSF47616">
    <property type="entry name" value="GST C-terminal domain-like"/>
    <property type="match status" value="1"/>
</dbReference>
<dbReference type="SFLD" id="SFLDS00019">
    <property type="entry name" value="Glutathione_Transferase_(cytos"/>
    <property type="match status" value="1"/>
</dbReference>
<dbReference type="SFLD" id="SFLDG00358">
    <property type="entry name" value="Main_(cytGST)"/>
    <property type="match status" value="1"/>
</dbReference>
<dbReference type="Gene3D" id="1.20.1050.10">
    <property type="match status" value="1"/>
</dbReference>
<proteinExistence type="predicted"/>
<feature type="domain" description="GST C-terminal" evidence="2">
    <location>
        <begin position="91"/>
        <end position="218"/>
    </location>
</feature>
<dbReference type="Gene3D" id="3.40.30.10">
    <property type="entry name" value="Glutaredoxin"/>
    <property type="match status" value="1"/>
</dbReference>
<dbReference type="PANTHER" id="PTHR44051">
    <property type="entry name" value="GLUTATHIONE S-TRANSFERASE-RELATED"/>
    <property type="match status" value="1"/>
</dbReference>
<dbReference type="SFLD" id="SFLDG01150">
    <property type="entry name" value="Main.1:_Beta-like"/>
    <property type="match status" value="1"/>
</dbReference>
<dbReference type="PROSITE" id="PS50404">
    <property type="entry name" value="GST_NTER"/>
    <property type="match status" value="1"/>
</dbReference>
<dbReference type="InterPro" id="IPR004045">
    <property type="entry name" value="Glutathione_S-Trfase_N"/>
</dbReference>
<dbReference type="InterPro" id="IPR040079">
    <property type="entry name" value="Glutathione_S-Trfase"/>
</dbReference>
<accession>A0ABS5G9B9</accession>
<dbReference type="Proteomes" id="UP001314635">
    <property type="component" value="Unassembled WGS sequence"/>
</dbReference>
<feature type="domain" description="GST N-terminal" evidence="1">
    <location>
        <begin position="1"/>
        <end position="82"/>
    </location>
</feature>
<dbReference type="Pfam" id="PF02798">
    <property type="entry name" value="GST_N"/>
    <property type="match status" value="1"/>
</dbReference>
<dbReference type="CDD" id="cd03188">
    <property type="entry name" value="GST_C_Beta"/>
    <property type="match status" value="1"/>
</dbReference>
<evidence type="ECO:0000259" key="2">
    <source>
        <dbReference type="PROSITE" id="PS50405"/>
    </source>
</evidence>
<dbReference type="PROSITE" id="PS50405">
    <property type="entry name" value="GST_CTER"/>
    <property type="match status" value="1"/>
</dbReference>
<name>A0ABS5G9B9_9BRAD</name>
<organism evidence="3 4">
    <name type="scientific">Bradyrhizobium denitrificans</name>
    <dbReference type="NCBI Taxonomy" id="2734912"/>
    <lineage>
        <taxon>Bacteria</taxon>
        <taxon>Pseudomonadati</taxon>
        <taxon>Pseudomonadota</taxon>
        <taxon>Alphaproteobacteria</taxon>
        <taxon>Hyphomicrobiales</taxon>
        <taxon>Nitrobacteraceae</taxon>
        <taxon>Bradyrhizobium</taxon>
    </lineage>
</organism>
<dbReference type="InterPro" id="IPR036282">
    <property type="entry name" value="Glutathione-S-Trfase_C_sf"/>
</dbReference>
<comment type="caution">
    <text evidence="3">The sequence shown here is derived from an EMBL/GenBank/DDBJ whole genome shotgun (WGS) entry which is preliminary data.</text>
</comment>
<evidence type="ECO:0000313" key="4">
    <source>
        <dbReference type="Proteomes" id="UP001314635"/>
    </source>
</evidence>
<dbReference type="CDD" id="cd03057">
    <property type="entry name" value="GST_N_Beta"/>
    <property type="match status" value="1"/>
</dbReference>
<dbReference type="SUPFAM" id="SSF52833">
    <property type="entry name" value="Thioredoxin-like"/>
    <property type="match status" value="1"/>
</dbReference>
<gene>
    <name evidence="3" type="ORF">JQ619_19340</name>
</gene>
<dbReference type="EMBL" id="JAFCLK010000017">
    <property type="protein sequence ID" value="MBR1137932.1"/>
    <property type="molecule type" value="Genomic_DNA"/>
</dbReference>
<protein>
    <submittedName>
        <fullName evidence="3">Glutathione S-transferase N-terminal domain-containing protein</fullName>
    </submittedName>
</protein>
<dbReference type="RefSeq" id="WP_041750282.1">
    <property type="nucleotide sequence ID" value="NZ_JABFDP010000001.1"/>
</dbReference>
<evidence type="ECO:0000259" key="1">
    <source>
        <dbReference type="PROSITE" id="PS50404"/>
    </source>
</evidence>
<reference evidence="4" key="1">
    <citation type="journal article" date="2021" name="ISME J.">
        <title>Evolutionary origin and ecological implication of a unique nif island in free-living Bradyrhizobium lineages.</title>
        <authorList>
            <person name="Tao J."/>
        </authorList>
    </citation>
    <scope>NUCLEOTIDE SEQUENCE [LARGE SCALE GENOMIC DNA]</scope>
    <source>
        <strain evidence="4">SZCCT0094</strain>
    </source>
</reference>
<sequence length="218" mass="24548">MSHLVLYFWPGACSIAAHIVLEETGLTFEAIKVDFAAGKQREPDYLAINPRGRVPALATPWGILTETPAILRYLTAAGTHPTPASRLWPTESRADARCAEWCSWLASTVHVTYAHISRAERYADSPEGKAEVVRKGVESCRPLWQEINDRLSASPWALGDTYSVVDPYLQVFWNWGRGQRLRYDMATDFPAWTDHARRLAERPAVRRAFAREGLALPE</sequence>
<dbReference type="InterPro" id="IPR010987">
    <property type="entry name" value="Glutathione-S-Trfase_C-like"/>
</dbReference>